<gene>
    <name evidence="4" type="primary">TBC1D20</name>
    <name evidence="4" type="ORF">Bhyg_16884</name>
</gene>
<feature type="region of interest" description="Disordered" evidence="2">
    <location>
        <begin position="1"/>
        <end position="79"/>
    </location>
</feature>
<evidence type="ECO:0000313" key="4">
    <source>
        <dbReference type="EMBL" id="KAJ6633533.1"/>
    </source>
</evidence>
<dbReference type="EMBL" id="WJQU01001928">
    <property type="protein sequence ID" value="KAJ6633533.1"/>
    <property type="molecule type" value="Genomic_DNA"/>
</dbReference>
<dbReference type="InterPro" id="IPR000195">
    <property type="entry name" value="Rab-GAP-TBC_dom"/>
</dbReference>
<dbReference type="GO" id="GO:0005096">
    <property type="term" value="F:GTPase activator activity"/>
    <property type="evidence" value="ECO:0007669"/>
    <property type="project" value="UniProtKB-KW"/>
</dbReference>
<dbReference type="PANTHER" id="PTHR20913">
    <property type="entry name" value="TBC1 DOMAIN FAMILY MEMBER 20/GTPASE"/>
    <property type="match status" value="1"/>
</dbReference>
<feature type="compositionally biased region" description="Basic and acidic residues" evidence="2">
    <location>
        <begin position="13"/>
        <end position="33"/>
    </location>
</feature>
<proteinExistence type="predicted"/>
<name>A0A9Q0RVJ8_9DIPT</name>
<dbReference type="Pfam" id="PF00566">
    <property type="entry name" value="RabGAP-TBC"/>
    <property type="match status" value="1"/>
</dbReference>
<organism evidence="4 5">
    <name type="scientific">Pseudolycoriella hygida</name>
    <dbReference type="NCBI Taxonomy" id="35572"/>
    <lineage>
        <taxon>Eukaryota</taxon>
        <taxon>Metazoa</taxon>
        <taxon>Ecdysozoa</taxon>
        <taxon>Arthropoda</taxon>
        <taxon>Hexapoda</taxon>
        <taxon>Insecta</taxon>
        <taxon>Pterygota</taxon>
        <taxon>Neoptera</taxon>
        <taxon>Endopterygota</taxon>
        <taxon>Diptera</taxon>
        <taxon>Nematocera</taxon>
        <taxon>Sciaroidea</taxon>
        <taxon>Sciaridae</taxon>
        <taxon>Pseudolycoriella</taxon>
    </lineage>
</organism>
<dbReference type="Gene3D" id="1.10.8.1310">
    <property type="match status" value="1"/>
</dbReference>
<dbReference type="FunFam" id="1.10.472.80:FF:000062">
    <property type="entry name" value="Uncharacterized protein, isoform C"/>
    <property type="match status" value="1"/>
</dbReference>
<dbReference type="Gene3D" id="1.10.472.80">
    <property type="entry name" value="Ypt/Rab-GAP domain of gyp1p, domain 3"/>
    <property type="match status" value="1"/>
</dbReference>
<feature type="compositionally biased region" description="Basic and acidic residues" evidence="2">
    <location>
        <begin position="49"/>
        <end position="70"/>
    </location>
</feature>
<sequence length="410" mass="47974">MDSEEEALLEGTQVKDEQITDSQVSEKDFKNENVRNGNCNIITSAVPSRRSDEPTELSFEKNPENEDERKKRQKIENALSNPNTTLEEWKYYAISEYGLINDDLRRKVWPLLVGIDPEEVEPAPTLDELKTHPEYNQVILDVNRSLKRFPPGIPYEQRIALQDQLTVLILRVIIKYPHLKYYQGYHDVAVTFLLVVGDEIAFHVMEILSTNHLVECMQETMEPTQKRLMSLYPLLRREKPYLSDYLERSTVGTLFALPWYLTWFGHSLNSYRSVVRLYDYFLASPILLPLYVTAAIVLYREDDIFKEDCDMASMHCVLSKLPEDLPFEYLLKQADALYKKYPPDLIEKDVDEMIAKEKLQRKLEQDIINKRRRQIQRKSNATISFFKKILPGMLQSRKSMFVTTAFSILV</sequence>
<reference evidence="4" key="1">
    <citation type="submission" date="2022-07" db="EMBL/GenBank/DDBJ databases">
        <authorList>
            <person name="Trinca V."/>
            <person name="Uliana J.V.C."/>
            <person name="Torres T.T."/>
            <person name="Ward R.J."/>
            <person name="Monesi N."/>
        </authorList>
    </citation>
    <scope>NUCLEOTIDE SEQUENCE</scope>
    <source>
        <strain evidence="4">HSMRA1968</strain>
        <tissue evidence="4">Whole embryos</tissue>
    </source>
</reference>
<evidence type="ECO:0000256" key="2">
    <source>
        <dbReference type="SAM" id="MobiDB-lite"/>
    </source>
</evidence>
<feature type="compositionally biased region" description="Polar residues" evidence="2">
    <location>
        <begin position="34"/>
        <end position="46"/>
    </location>
</feature>
<dbReference type="PANTHER" id="PTHR20913:SF7">
    <property type="entry name" value="RE60063P"/>
    <property type="match status" value="1"/>
</dbReference>
<dbReference type="SUPFAM" id="SSF47923">
    <property type="entry name" value="Ypt/Rab-GAP domain of gyp1p"/>
    <property type="match status" value="2"/>
</dbReference>
<dbReference type="InterPro" id="IPR035969">
    <property type="entry name" value="Rab-GAP_TBC_sf"/>
</dbReference>
<feature type="domain" description="Rab-GAP TBC" evidence="3">
    <location>
        <begin position="99"/>
        <end position="285"/>
    </location>
</feature>
<feature type="non-terminal residue" evidence="4">
    <location>
        <position position="1"/>
    </location>
</feature>
<dbReference type="AlphaFoldDB" id="A0A9Q0RVJ8"/>
<dbReference type="SMART" id="SM00164">
    <property type="entry name" value="TBC"/>
    <property type="match status" value="1"/>
</dbReference>
<dbReference type="InterPro" id="IPR045913">
    <property type="entry name" value="TBC20/Gyp8-like"/>
</dbReference>
<protein>
    <submittedName>
        <fullName evidence="4">TBC1 domain family member 20</fullName>
    </submittedName>
</protein>
<evidence type="ECO:0000259" key="3">
    <source>
        <dbReference type="PROSITE" id="PS50086"/>
    </source>
</evidence>
<comment type="caution">
    <text evidence="4">The sequence shown here is derived from an EMBL/GenBank/DDBJ whole genome shotgun (WGS) entry which is preliminary data.</text>
</comment>
<accession>A0A9Q0RVJ8</accession>
<dbReference type="OrthoDB" id="206700at2759"/>
<dbReference type="GO" id="GO:0006888">
    <property type="term" value="P:endoplasmic reticulum to Golgi vesicle-mediated transport"/>
    <property type="evidence" value="ECO:0007669"/>
    <property type="project" value="TreeGrafter"/>
</dbReference>
<evidence type="ECO:0000256" key="1">
    <source>
        <dbReference type="ARBA" id="ARBA00022468"/>
    </source>
</evidence>
<keyword evidence="1" id="KW-0343">GTPase activation</keyword>
<evidence type="ECO:0000313" key="5">
    <source>
        <dbReference type="Proteomes" id="UP001151699"/>
    </source>
</evidence>
<dbReference type="FunFam" id="1.10.8.1310:FF:000001">
    <property type="entry name" value="TBC1 domain family, member 20"/>
    <property type="match status" value="1"/>
</dbReference>
<dbReference type="GO" id="GO:0005789">
    <property type="term" value="C:endoplasmic reticulum membrane"/>
    <property type="evidence" value="ECO:0007669"/>
    <property type="project" value="TreeGrafter"/>
</dbReference>
<dbReference type="Proteomes" id="UP001151699">
    <property type="component" value="Unassembled WGS sequence"/>
</dbReference>
<dbReference type="PROSITE" id="PS50086">
    <property type="entry name" value="TBC_RABGAP"/>
    <property type="match status" value="1"/>
</dbReference>
<keyword evidence="5" id="KW-1185">Reference proteome</keyword>